<dbReference type="AlphaFoldDB" id="A0AA86IP76"/>
<accession>A0AA86IP76</accession>
<dbReference type="InterPro" id="IPR058792">
    <property type="entry name" value="Beta-barrel_RND_2"/>
</dbReference>
<feature type="domain" description="Multidrug resistance protein MdtA-like alpha-helical hairpin" evidence="2">
    <location>
        <begin position="116"/>
        <end position="186"/>
    </location>
</feature>
<evidence type="ECO:0000313" key="6">
    <source>
        <dbReference type="Proteomes" id="UP000682928"/>
    </source>
</evidence>
<protein>
    <submittedName>
        <fullName evidence="5">RND family efflux transporter MFP subunit</fullName>
    </submittedName>
</protein>
<comment type="similarity">
    <text evidence="1">Belongs to the membrane fusion protein (MFP) (TC 8.A.1) family.</text>
</comment>
<dbReference type="SUPFAM" id="SSF111369">
    <property type="entry name" value="HlyD-like secretion proteins"/>
    <property type="match status" value="1"/>
</dbReference>
<dbReference type="InterPro" id="IPR006143">
    <property type="entry name" value="RND_pump_MFP"/>
</dbReference>
<dbReference type="EMBL" id="AP024590">
    <property type="protein sequence ID" value="BCU54995.1"/>
    <property type="molecule type" value="Genomic_DNA"/>
</dbReference>
<dbReference type="Pfam" id="PF25876">
    <property type="entry name" value="HH_MFP_RND"/>
    <property type="match status" value="1"/>
</dbReference>
<dbReference type="InterPro" id="IPR058625">
    <property type="entry name" value="MdtA-like_BSH"/>
</dbReference>
<evidence type="ECO:0000259" key="3">
    <source>
        <dbReference type="Pfam" id="PF25917"/>
    </source>
</evidence>
<dbReference type="Gene3D" id="2.40.50.100">
    <property type="match status" value="1"/>
</dbReference>
<dbReference type="Proteomes" id="UP000682928">
    <property type="component" value="Chromosome"/>
</dbReference>
<dbReference type="Pfam" id="PF25954">
    <property type="entry name" value="Beta-barrel_RND_2"/>
    <property type="match status" value="1"/>
</dbReference>
<gene>
    <name evidence="5" type="ORF">ENKO_15890</name>
</gene>
<dbReference type="Pfam" id="PF25917">
    <property type="entry name" value="BSH_RND"/>
    <property type="match status" value="1"/>
</dbReference>
<dbReference type="Gene3D" id="1.10.287.470">
    <property type="entry name" value="Helix hairpin bin"/>
    <property type="match status" value="1"/>
</dbReference>
<evidence type="ECO:0000313" key="5">
    <source>
        <dbReference type="EMBL" id="BCU54995.1"/>
    </source>
</evidence>
<evidence type="ECO:0000256" key="1">
    <source>
        <dbReference type="ARBA" id="ARBA00009477"/>
    </source>
</evidence>
<dbReference type="Gene3D" id="2.40.420.20">
    <property type="match status" value="1"/>
</dbReference>
<name>A0AA86IP76_9ENTR</name>
<dbReference type="RefSeq" id="WP_088219057.1">
    <property type="nucleotide sequence ID" value="NZ_AP024590.1"/>
</dbReference>
<evidence type="ECO:0000259" key="2">
    <source>
        <dbReference type="Pfam" id="PF25876"/>
    </source>
</evidence>
<dbReference type="InterPro" id="IPR058624">
    <property type="entry name" value="MdtA-like_HH"/>
</dbReference>
<sequence>MTDNFSPLFTAAAPSWRAVFATPRLVLTCLCLLGLTACDDKLENKTPPPRPVRTVLAPSPAVSGAYTQTGEIRPHDETQLGFRLDGRLLTRTVDVGDPVDAGQVLATLEDSTSQNQLESARADLDSAQAAERLAALDLKRMTQLSSTGAVARIQLDTARSDWQSAVSRRRSSEAALKSARDRVDWTQLTAPVAGVVTQIGAEPGQVISAGQTVITLAGNRGRDAVINAANPQIFASRDEEVNVSLLSAPSEQVRGHVRDISPQADPQTRTWRVRIALDNPPASMALGASVEVTLPGAGPAVMTLPASALTRIDGRPAVFVVDTASRKLELRPVTLAGFTSDAILVTDGIHPGEPVVTAGTSKLRAGEQVATGGDRP</sequence>
<dbReference type="Gene3D" id="2.40.30.170">
    <property type="match status" value="1"/>
</dbReference>
<feature type="domain" description="Multidrug resistance protein MdtA-like barrel-sandwich hybrid" evidence="3">
    <location>
        <begin position="81"/>
        <end position="213"/>
    </location>
</feature>
<organism evidence="5 6">
    <name type="scientific">Enterobacter kobei</name>
    <dbReference type="NCBI Taxonomy" id="208224"/>
    <lineage>
        <taxon>Bacteria</taxon>
        <taxon>Pseudomonadati</taxon>
        <taxon>Pseudomonadota</taxon>
        <taxon>Gammaproteobacteria</taxon>
        <taxon>Enterobacterales</taxon>
        <taxon>Enterobacteriaceae</taxon>
        <taxon>Enterobacter</taxon>
        <taxon>Enterobacter cloacae complex</taxon>
    </lineage>
</organism>
<reference evidence="5" key="1">
    <citation type="submission" date="2021-04" db="EMBL/GenBank/DDBJ databases">
        <title>Difference and commonality of drug resistance evolution in various bacteria. and drug sensitivity profiles.</title>
        <authorList>
            <person name="Maeda T."/>
            <person name="Shibai A."/>
            <person name="Kawada K."/>
            <person name="Kotani H."/>
            <person name="Tarusawa Y."/>
            <person name="Tanabe K."/>
            <person name="Furusawa C."/>
        </authorList>
    </citation>
    <scope>NUCLEOTIDE SEQUENCE</scope>
    <source>
        <strain evidence="5">JCM 8580</strain>
    </source>
</reference>
<dbReference type="PANTHER" id="PTHR30469">
    <property type="entry name" value="MULTIDRUG RESISTANCE PROTEIN MDTA"/>
    <property type="match status" value="1"/>
</dbReference>
<dbReference type="PANTHER" id="PTHR30469:SF15">
    <property type="entry name" value="HLYD FAMILY OF SECRETION PROTEINS"/>
    <property type="match status" value="1"/>
</dbReference>
<dbReference type="GO" id="GO:1990281">
    <property type="term" value="C:efflux pump complex"/>
    <property type="evidence" value="ECO:0007669"/>
    <property type="project" value="TreeGrafter"/>
</dbReference>
<dbReference type="NCBIfam" id="TIGR01730">
    <property type="entry name" value="RND_mfp"/>
    <property type="match status" value="1"/>
</dbReference>
<evidence type="ECO:0000259" key="4">
    <source>
        <dbReference type="Pfam" id="PF25954"/>
    </source>
</evidence>
<dbReference type="GO" id="GO:0015562">
    <property type="term" value="F:efflux transmembrane transporter activity"/>
    <property type="evidence" value="ECO:0007669"/>
    <property type="project" value="TreeGrafter"/>
</dbReference>
<proteinExistence type="inferred from homology"/>
<feature type="domain" description="CusB-like beta-barrel" evidence="4">
    <location>
        <begin position="237"/>
        <end position="296"/>
    </location>
</feature>